<feature type="transmembrane region" description="Helical" evidence="1">
    <location>
        <begin position="72"/>
        <end position="93"/>
    </location>
</feature>
<dbReference type="RefSeq" id="WP_146789554.1">
    <property type="nucleotide sequence ID" value="NZ_BAABIO010000003.1"/>
</dbReference>
<feature type="transmembrane region" description="Helical" evidence="1">
    <location>
        <begin position="35"/>
        <end position="60"/>
    </location>
</feature>
<dbReference type="Gene3D" id="3.30.565.10">
    <property type="entry name" value="Histidine kinase-like ATPase, C-terminal domain"/>
    <property type="match status" value="1"/>
</dbReference>
<dbReference type="AlphaFoldDB" id="A0A5B8ULA4"/>
<keyword evidence="1" id="KW-1133">Transmembrane helix</keyword>
<dbReference type="PANTHER" id="PTHR34220">
    <property type="entry name" value="SENSOR HISTIDINE KINASE YPDA"/>
    <property type="match status" value="1"/>
</dbReference>
<dbReference type="OrthoDB" id="9792992at2"/>
<organism evidence="3 4">
    <name type="scientific">Flavisolibacter ginsenosidimutans</name>
    <dbReference type="NCBI Taxonomy" id="661481"/>
    <lineage>
        <taxon>Bacteria</taxon>
        <taxon>Pseudomonadati</taxon>
        <taxon>Bacteroidota</taxon>
        <taxon>Chitinophagia</taxon>
        <taxon>Chitinophagales</taxon>
        <taxon>Chitinophagaceae</taxon>
        <taxon>Flavisolibacter</taxon>
    </lineage>
</organism>
<accession>A0A5B8ULA4</accession>
<keyword evidence="1" id="KW-0812">Transmembrane</keyword>
<keyword evidence="4" id="KW-1185">Reference proteome</keyword>
<dbReference type="InterPro" id="IPR010559">
    <property type="entry name" value="Sig_transdc_His_kin_internal"/>
</dbReference>
<evidence type="ECO:0000313" key="4">
    <source>
        <dbReference type="Proteomes" id="UP000321204"/>
    </source>
</evidence>
<feature type="transmembrane region" description="Helical" evidence="1">
    <location>
        <begin position="12"/>
        <end position="29"/>
    </location>
</feature>
<evidence type="ECO:0000313" key="3">
    <source>
        <dbReference type="EMBL" id="QEC57343.1"/>
    </source>
</evidence>
<name>A0A5B8ULA4_9BACT</name>
<dbReference type="EMBL" id="CP042433">
    <property type="protein sequence ID" value="QEC57343.1"/>
    <property type="molecule type" value="Genomic_DNA"/>
</dbReference>
<evidence type="ECO:0000256" key="1">
    <source>
        <dbReference type="SAM" id="Phobius"/>
    </source>
</evidence>
<dbReference type="PANTHER" id="PTHR34220:SF7">
    <property type="entry name" value="SENSOR HISTIDINE KINASE YPDA"/>
    <property type="match status" value="1"/>
</dbReference>
<evidence type="ECO:0000259" key="2">
    <source>
        <dbReference type="Pfam" id="PF06580"/>
    </source>
</evidence>
<dbReference type="GO" id="GO:0016020">
    <property type="term" value="C:membrane"/>
    <property type="evidence" value="ECO:0007669"/>
    <property type="project" value="InterPro"/>
</dbReference>
<dbReference type="Pfam" id="PF06580">
    <property type="entry name" value="His_kinase"/>
    <property type="match status" value="1"/>
</dbReference>
<gene>
    <name evidence="3" type="ORF">FSB75_16025</name>
</gene>
<dbReference type="Proteomes" id="UP000321204">
    <property type="component" value="Chromosome"/>
</dbReference>
<reference evidence="3 4" key="1">
    <citation type="journal article" date="2015" name="Int. J. Syst. Evol. Microbiol.">
        <title>Flavisolibacter ginsenosidimutans sp. nov., with ginsenoside-converting activity isolated from soil used for cultivating ginseng.</title>
        <authorList>
            <person name="Zhao Y."/>
            <person name="Liu Q."/>
            <person name="Kang M.S."/>
            <person name="Jin F."/>
            <person name="Yu H."/>
            <person name="Im W.T."/>
        </authorList>
    </citation>
    <scope>NUCLEOTIDE SEQUENCE [LARGE SCALE GENOMIC DNA]</scope>
    <source>
        <strain evidence="3 4">Gsoil 636</strain>
    </source>
</reference>
<dbReference type="GO" id="GO:0000155">
    <property type="term" value="F:phosphorelay sensor kinase activity"/>
    <property type="evidence" value="ECO:0007669"/>
    <property type="project" value="InterPro"/>
</dbReference>
<protein>
    <recommendedName>
        <fullName evidence="2">Signal transduction histidine kinase internal region domain-containing protein</fullName>
    </recommendedName>
</protein>
<proteinExistence type="predicted"/>
<feature type="domain" description="Signal transduction histidine kinase internal region" evidence="2">
    <location>
        <begin position="149"/>
        <end position="226"/>
    </location>
</feature>
<dbReference type="InterPro" id="IPR050640">
    <property type="entry name" value="Bact_2-comp_sensor_kinase"/>
</dbReference>
<feature type="transmembrane region" description="Helical" evidence="1">
    <location>
        <begin position="113"/>
        <end position="130"/>
    </location>
</feature>
<dbReference type="InterPro" id="IPR036890">
    <property type="entry name" value="HATPase_C_sf"/>
</dbReference>
<dbReference type="KEGG" id="fgg:FSB75_16025"/>
<sequence>MIAAKNTTGKGYHFLFWLLAAAVWLYLRYQDYSTLAQAVWITIIKVTELALLVYTVNGLLVPRFLYKKKYGLFAIAFTGLVAVCSFLKMLLVARVLSQSMDVVNVKAAVYNNFVTQAFLVLASIALKSAVDYIQLQKRMADVAKEKAEAELNFLKAQINPHFLFNSLNAVYFLIDKKNTEARDALHRFSEMLRYQLYECGGKRIAIEKEIHFLKDYVGLQQLRTGTNTAVQFCCEEDVAQFSIEPLLLIPFVENSFKHLSHFDDGKENKVRINLSRQNGSMLFSVYNTTEEKAVAESGGIGLDNVQKRLQLLYPDKHKLTVKKSDGWFGVELQLFLT</sequence>
<keyword evidence="1" id="KW-0472">Membrane</keyword>